<dbReference type="EMBL" id="QDFR01000005">
    <property type="protein sequence ID" value="PVE52282.1"/>
    <property type="molecule type" value="Genomic_DNA"/>
</dbReference>
<comment type="caution">
    <text evidence="1">The sequence shown here is derived from an EMBL/GenBank/DDBJ whole genome shotgun (WGS) entry which is preliminary data.</text>
</comment>
<gene>
    <name evidence="1" type="ORF">DC430_15665</name>
</gene>
<reference evidence="1 2" key="1">
    <citation type="submission" date="2018-04" db="EMBL/GenBank/DDBJ databases">
        <authorList>
            <person name="Hagen T."/>
        </authorList>
    </citation>
    <scope>NUCLEOTIDE SEQUENCE [LARGE SCALE GENOMIC DNA]</scope>
    <source>
        <strain evidence="1 2">TPD7009</strain>
    </source>
</reference>
<protein>
    <submittedName>
        <fullName evidence="1">Uncharacterized protein</fullName>
    </submittedName>
</protein>
<name>A0AA92H8D5_RHIRH</name>
<organism evidence="1 2">
    <name type="scientific">Rhizobium rhizogenes</name>
    <name type="common">Agrobacterium rhizogenes</name>
    <dbReference type="NCBI Taxonomy" id="359"/>
    <lineage>
        <taxon>Bacteria</taxon>
        <taxon>Pseudomonadati</taxon>
        <taxon>Pseudomonadota</taxon>
        <taxon>Alphaproteobacteria</taxon>
        <taxon>Hyphomicrobiales</taxon>
        <taxon>Rhizobiaceae</taxon>
        <taxon>Rhizobium/Agrobacterium group</taxon>
        <taxon>Rhizobium</taxon>
    </lineage>
</organism>
<dbReference type="Proteomes" id="UP000244335">
    <property type="component" value="Unassembled WGS sequence"/>
</dbReference>
<accession>A0AA92H8D5</accession>
<evidence type="ECO:0000313" key="1">
    <source>
        <dbReference type="EMBL" id="PVE52282.1"/>
    </source>
</evidence>
<sequence length="70" mass="8017">MCRLCRDFVEARRLDQLARRGGSKISVSKLRVKLHIALASAQTSAQHSYSAFFVSMKSPQFLHETIKPRR</sequence>
<evidence type="ECO:0000313" key="2">
    <source>
        <dbReference type="Proteomes" id="UP000244335"/>
    </source>
</evidence>
<proteinExistence type="predicted"/>
<dbReference type="AlphaFoldDB" id="A0AA92H8D5"/>